<dbReference type="Proteomes" id="UP000253472">
    <property type="component" value="Unassembled WGS sequence"/>
</dbReference>
<evidence type="ECO:0000313" key="3">
    <source>
        <dbReference type="Proteomes" id="UP000253472"/>
    </source>
</evidence>
<dbReference type="EMBL" id="QLNQ01000021">
    <property type="protein sequence ID" value="RCK65109.1"/>
    <property type="molecule type" value="Genomic_DNA"/>
</dbReference>
<name>A0A367YHP6_9ASCO</name>
<dbReference type="AlphaFoldDB" id="A0A367YHP6"/>
<feature type="region of interest" description="Disordered" evidence="1">
    <location>
        <begin position="132"/>
        <end position="163"/>
    </location>
</feature>
<organism evidence="2 3">
    <name type="scientific">Candida viswanathii</name>
    <dbReference type="NCBI Taxonomy" id="5486"/>
    <lineage>
        <taxon>Eukaryota</taxon>
        <taxon>Fungi</taxon>
        <taxon>Dikarya</taxon>
        <taxon>Ascomycota</taxon>
        <taxon>Saccharomycotina</taxon>
        <taxon>Pichiomycetes</taxon>
        <taxon>Debaryomycetaceae</taxon>
        <taxon>Candida/Lodderomyces clade</taxon>
        <taxon>Candida</taxon>
    </lineage>
</organism>
<protein>
    <submittedName>
        <fullName evidence="2">Uncharacterized protein</fullName>
    </submittedName>
</protein>
<proteinExistence type="predicted"/>
<gene>
    <name evidence="2" type="ORF">Cantr_00667</name>
</gene>
<accession>A0A367YHP6</accession>
<evidence type="ECO:0000313" key="2">
    <source>
        <dbReference type="EMBL" id="RCK65109.1"/>
    </source>
</evidence>
<reference evidence="2 3" key="1">
    <citation type="submission" date="2018-06" db="EMBL/GenBank/DDBJ databases">
        <title>Whole genome sequencing of Candida tropicalis (genome annotated by CSBL at Korea University).</title>
        <authorList>
            <person name="Ahn J."/>
        </authorList>
    </citation>
    <scope>NUCLEOTIDE SEQUENCE [LARGE SCALE GENOMIC DNA]</scope>
    <source>
        <strain evidence="2 3">ATCC 20962</strain>
    </source>
</reference>
<feature type="compositionally biased region" description="Polar residues" evidence="1">
    <location>
        <begin position="133"/>
        <end position="163"/>
    </location>
</feature>
<keyword evidence="3" id="KW-1185">Reference proteome</keyword>
<evidence type="ECO:0000256" key="1">
    <source>
        <dbReference type="SAM" id="MobiDB-lite"/>
    </source>
</evidence>
<comment type="caution">
    <text evidence="2">The sequence shown here is derived from an EMBL/GenBank/DDBJ whole genome shotgun (WGS) entry which is preliminary data.</text>
</comment>
<sequence>MPCQNSWDRLYHEQPGYINGYQQNNEWRQPYQQERDDYVPSSSGSHYQDDYYGNYYEEGSYGDDAYQLYYQKPGANGYTRCASNEPYSNGYHDGDDYAYENGVRIPKVWPKEHTLYWNYMYTKTHLWMVRPPSGNSKHTSPQKQYSNSSRPRNSLGGNTGQHYNAQQHLSGISQSVRFPYKPQHGVNIPGV</sequence>